<dbReference type="AlphaFoldDB" id="A0A934P9N9"/>
<keyword evidence="1" id="KW-0812">Transmembrane</keyword>
<feature type="domain" description="DUF1648" evidence="2">
    <location>
        <begin position="14"/>
        <end position="56"/>
    </location>
</feature>
<feature type="transmembrane region" description="Helical" evidence="1">
    <location>
        <begin position="186"/>
        <end position="205"/>
    </location>
</feature>
<dbReference type="Pfam" id="PF07853">
    <property type="entry name" value="DUF1648"/>
    <property type="match status" value="1"/>
</dbReference>
<dbReference type="InterPro" id="IPR012867">
    <property type="entry name" value="DUF1648"/>
</dbReference>
<reference evidence="3 4" key="1">
    <citation type="journal article" date="2021" name="Int. J. Syst. Evol. Microbiol.">
        <title>Streptococcus vicugnae sp. nov., isolated from faeces of alpacas (Vicugna pacos) and cattle (Bos taurus), Streptococcus zalophi sp. nov., and Streptococcus pacificus sp. nov., isolated from respiratory tract of California sea lions (Zalophus californianus).</title>
        <authorList>
            <person name="Volokhov D.V."/>
            <person name="Zagorodnyaya T.A."/>
            <person name="Shen Z."/>
            <person name="Blom J."/>
            <person name="Furtak V.A."/>
            <person name="Eisenberg T."/>
            <person name="Fan P."/>
            <person name="Jeong K.C."/>
            <person name="Gao Y."/>
            <person name="Zhang S."/>
            <person name="Amselle M."/>
        </authorList>
    </citation>
    <scope>NUCLEOTIDE SEQUENCE [LARGE SCALE GENOMIC DNA]</scope>
    <source>
        <strain evidence="4">CSL7508-lung</strain>
    </source>
</reference>
<gene>
    <name evidence="3" type="ORF">JHK64_02780</name>
</gene>
<dbReference type="PIRSF" id="PIRSF038959">
    <property type="entry name" value="SdpI"/>
    <property type="match status" value="1"/>
</dbReference>
<dbReference type="PANTHER" id="PTHR37810">
    <property type="entry name" value="IMMUNITY PROTEIN SDPI"/>
    <property type="match status" value="1"/>
</dbReference>
<protein>
    <submittedName>
        <fullName evidence="3">SdpI family protein</fullName>
    </submittedName>
</protein>
<proteinExistence type="predicted"/>
<name>A0A934P9N9_9STRE</name>
<evidence type="ECO:0000259" key="2">
    <source>
        <dbReference type="Pfam" id="PF07853"/>
    </source>
</evidence>
<sequence>MNTIKKWFKLSLWLYLVPLAVSLYYYPQLPGKIAIHYNVADQPDNFTDKFIALFFSIGFIFMIELFSYFVLSKDTRQNYQNKKLVIFLLLFMPLLSLILIIMMISYALNSSFNVLVLLRISLSLLIIIIGNYLPKTKRNNSLGIRLPWTLANDNNWIKTHDFSGKMWVIGGILLLIISLFSLSNELFIALTVIILIAPIGYSFVLNKSNHKF</sequence>
<dbReference type="InterPro" id="IPR026272">
    <property type="entry name" value="SdpI"/>
</dbReference>
<dbReference type="Pfam" id="PF13630">
    <property type="entry name" value="SdpI"/>
    <property type="match status" value="1"/>
</dbReference>
<feature type="transmembrane region" description="Helical" evidence="1">
    <location>
        <begin position="114"/>
        <end position="133"/>
    </location>
</feature>
<keyword evidence="1" id="KW-1133">Transmembrane helix</keyword>
<dbReference type="GO" id="GO:0009636">
    <property type="term" value="P:response to toxic substance"/>
    <property type="evidence" value="ECO:0007669"/>
    <property type="project" value="TreeGrafter"/>
</dbReference>
<evidence type="ECO:0000256" key="1">
    <source>
        <dbReference type="SAM" id="Phobius"/>
    </source>
</evidence>
<organism evidence="3 4">
    <name type="scientific">Streptococcus zalophi</name>
    <dbReference type="NCBI Taxonomy" id="640031"/>
    <lineage>
        <taxon>Bacteria</taxon>
        <taxon>Bacillati</taxon>
        <taxon>Bacillota</taxon>
        <taxon>Bacilli</taxon>
        <taxon>Lactobacillales</taxon>
        <taxon>Streptococcaceae</taxon>
        <taxon>Streptococcus</taxon>
    </lineage>
</organism>
<dbReference type="PANTHER" id="PTHR37810:SF5">
    <property type="entry name" value="IMMUNITY PROTEIN SDPI"/>
    <property type="match status" value="1"/>
</dbReference>
<feature type="transmembrane region" description="Helical" evidence="1">
    <location>
        <begin position="7"/>
        <end position="26"/>
    </location>
</feature>
<dbReference type="RefSeq" id="WP_199567478.1">
    <property type="nucleotide sequence ID" value="NZ_JAENBP010000002.1"/>
</dbReference>
<comment type="caution">
    <text evidence="3">The sequence shown here is derived from an EMBL/GenBank/DDBJ whole genome shotgun (WGS) entry which is preliminary data.</text>
</comment>
<feature type="transmembrane region" description="Helical" evidence="1">
    <location>
        <begin position="84"/>
        <end position="108"/>
    </location>
</feature>
<feature type="transmembrane region" description="Helical" evidence="1">
    <location>
        <begin position="162"/>
        <end position="180"/>
    </location>
</feature>
<evidence type="ECO:0000313" key="3">
    <source>
        <dbReference type="EMBL" id="MBJ8349555.1"/>
    </source>
</evidence>
<feature type="transmembrane region" description="Helical" evidence="1">
    <location>
        <begin position="50"/>
        <end position="72"/>
    </location>
</feature>
<accession>A0A934P9N9</accession>
<dbReference type="EMBL" id="JAENBP010000002">
    <property type="protein sequence ID" value="MBJ8349555.1"/>
    <property type="molecule type" value="Genomic_DNA"/>
</dbReference>
<dbReference type="InterPro" id="IPR025962">
    <property type="entry name" value="SdpI/YhfL"/>
</dbReference>
<keyword evidence="4" id="KW-1185">Reference proteome</keyword>
<keyword evidence="1" id="KW-0472">Membrane</keyword>
<dbReference type="Proteomes" id="UP000644875">
    <property type="component" value="Unassembled WGS sequence"/>
</dbReference>
<evidence type="ECO:0000313" key="4">
    <source>
        <dbReference type="Proteomes" id="UP000644875"/>
    </source>
</evidence>